<keyword evidence="5" id="KW-0067">ATP-binding</keyword>
<feature type="non-terminal residue" evidence="10">
    <location>
        <position position="218"/>
    </location>
</feature>
<dbReference type="InterPro" id="IPR014001">
    <property type="entry name" value="Helicase_ATP-bd"/>
</dbReference>
<evidence type="ECO:0000259" key="9">
    <source>
        <dbReference type="PROSITE" id="PS51194"/>
    </source>
</evidence>
<dbReference type="STRING" id="407821.A0A087TXY6"/>
<dbReference type="PANTHER" id="PTHR13710:SF120">
    <property type="entry name" value="BIFUNCTIONAL 3'-5' EXONUCLEASE_ATP-DEPENDENT HELICASE WRN"/>
    <property type="match status" value="1"/>
</dbReference>
<organism evidence="10 11">
    <name type="scientific">Stegodyphus mimosarum</name>
    <name type="common">African social velvet spider</name>
    <dbReference type="NCBI Taxonomy" id="407821"/>
    <lineage>
        <taxon>Eukaryota</taxon>
        <taxon>Metazoa</taxon>
        <taxon>Ecdysozoa</taxon>
        <taxon>Arthropoda</taxon>
        <taxon>Chelicerata</taxon>
        <taxon>Arachnida</taxon>
        <taxon>Araneae</taxon>
        <taxon>Araneomorphae</taxon>
        <taxon>Entelegynae</taxon>
        <taxon>Eresoidea</taxon>
        <taxon>Eresidae</taxon>
        <taxon>Stegodyphus</taxon>
    </lineage>
</organism>
<gene>
    <name evidence="10" type="ORF">X975_19649</name>
</gene>
<dbReference type="InterPro" id="IPR004589">
    <property type="entry name" value="DNA_helicase_ATP-dep_RecQ"/>
</dbReference>
<name>A0A087TXY6_STEMI</name>
<keyword evidence="4 10" id="KW-0347">Helicase</keyword>
<evidence type="ECO:0000256" key="1">
    <source>
        <dbReference type="ARBA" id="ARBA00005446"/>
    </source>
</evidence>
<evidence type="ECO:0000259" key="8">
    <source>
        <dbReference type="PROSITE" id="PS51192"/>
    </source>
</evidence>
<dbReference type="InterPro" id="IPR027417">
    <property type="entry name" value="P-loop_NTPase"/>
</dbReference>
<dbReference type="GO" id="GO:0000723">
    <property type="term" value="P:telomere maintenance"/>
    <property type="evidence" value="ECO:0007669"/>
    <property type="project" value="TreeGrafter"/>
</dbReference>
<dbReference type="GO" id="GO:0003676">
    <property type="term" value="F:nucleic acid binding"/>
    <property type="evidence" value="ECO:0007669"/>
    <property type="project" value="InterPro"/>
</dbReference>
<dbReference type="SUPFAM" id="SSF52540">
    <property type="entry name" value="P-loop containing nucleoside triphosphate hydrolases"/>
    <property type="match status" value="1"/>
</dbReference>
<sequence>MSKVKEDLLKGKYKVVYLTPEFAENAMALLKSLNEKIGITLFAIDEAHCVSQWGHDFRSSYRKLGKLRSTFNHVPFMAVTATATPVVLNDICSSLNLVNPIRVCSSFDRPNLYLEVCMKSGSVENDLLRVMTKKNGIPSFSGPTIIYCPTRNITEDVYRRLLDMKVSCQIYHAGMSADDRKTAHYQFVRDKVEVVVATVAFGMGIDKPDVRRVIHYGG</sequence>
<dbReference type="GO" id="GO:0005694">
    <property type="term" value="C:chromosome"/>
    <property type="evidence" value="ECO:0007669"/>
    <property type="project" value="TreeGrafter"/>
</dbReference>
<comment type="catalytic activity">
    <reaction evidence="6">
        <text>Couples ATP hydrolysis with the unwinding of duplex DNA by translocating in the 3'-5' direction.</text>
        <dbReference type="EC" id="5.6.2.4"/>
    </reaction>
</comment>
<dbReference type="GO" id="GO:0009378">
    <property type="term" value="F:four-way junction helicase activity"/>
    <property type="evidence" value="ECO:0007669"/>
    <property type="project" value="TreeGrafter"/>
</dbReference>
<evidence type="ECO:0000313" key="10">
    <source>
        <dbReference type="EMBL" id="KFM69975.1"/>
    </source>
</evidence>
<evidence type="ECO:0000256" key="2">
    <source>
        <dbReference type="ARBA" id="ARBA00022741"/>
    </source>
</evidence>
<dbReference type="Pfam" id="PF00270">
    <property type="entry name" value="DEAD"/>
    <property type="match status" value="1"/>
</dbReference>
<dbReference type="Gene3D" id="3.40.50.300">
    <property type="entry name" value="P-loop containing nucleotide triphosphate hydrolases"/>
    <property type="match status" value="2"/>
</dbReference>
<evidence type="ECO:0000256" key="3">
    <source>
        <dbReference type="ARBA" id="ARBA00022801"/>
    </source>
</evidence>
<dbReference type="InterPro" id="IPR001650">
    <property type="entry name" value="Helicase_C-like"/>
</dbReference>
<evidence type="ECO:0000256" key="5">
    <source>
        <dbReference type="ARBA" id="ARBA00022840"/>
    </source>
</evidence>
<dbReference type="OrthoDB" id="10261556at2759"/>
<accession>A0A087TXY6</accession>
<dbReference type="GO" id="GO:0005737">
    <property type="term" value="C:cytoplasm"/>
    <property type="evidence" value="ECO:0007669"/>
    <property type="project" value="TreeGrafter"/>
</dbReference>
<protein>
    <recommendedName>
        <fullName evidence="7">DNA 3'-5' helicase</fullName>
        <ecNumber evidence="7">5.6.2.4</ecNumber>
    </recommendedName>
</protein>
<dbReference type="EC" id="5.6.2.4" evidence="7"/>
<evidence type="ECO:0000256" key="4">
    <source>
        <dbReference type="ARBA" id="ARBA00022806"/>
    </source>
</evidence>
<dbReference type="Proteomes" id="UP000054359">
    <property type="component" value="Unassembled WGS sequence"/>
</dbReference>
<dbReference type="NCBIfam" id="TIGR00614">
    <property type="entry name" value="recQ_fam"/>
    <property type="match status" value="1"/>
</dbReference>
<dbReference type="PROSITE" id="PS51192">
    <property type="entry name" value="HELICASE_ATP_BIND_1"/>
    <property type="match status" value="1"/>
</dbReference>
<dbReference type="GO" id="GO:0005654">
    <property type="term" value="C:nucleoplasm"/>
    <property type="evidence" value="ECO:0007669"/>
    <property type="project" value="TreeGrafter"/>
</dbReference>
<dbReference type="EMBL" id="KK117261">
    <property type="protein sequence ID" value="KFM69975.1"/>
    <property type="molecule type" value="Genomic_DNA"/>
</dbReference>
<reference evidence="10 11" key="1">
    <citation type="submission" date="2013-11" db="EMBL/GenBank/DDBJ databases">
        <title>Genome sequencing of Stegodyphus mimosarum.</title>
        <authorList>
            <person name="Bechsgaard J."/>
        </authorList>
    </citation>
    <scope>NUCLEOTIDE SEQUENCE [LARGE SCALE GENOMIC DNA]</scope>
</reference>
<evidence type="ECO:0000256" key="6">
    <source>
        <dbReference type="ARBA" id="ARBA00034617"/>
    </source>
</evidence>
<dbReference type="GO" id="GO:0043138">
    <property type="term" value="F:3'-5' DNA helicase activity"/>
    <property type="evidence" value="ECO:0007669"/>
    <property type="project" value="UniProtKB-EC"/>
</dbReference>
<dbReference type="SMART" id="SM00490">
    <property type="entry name" value="HELICc"/>
    <property type="match status" value="1"/>
</dbReference>
<dbReference type="GO" id="GO:0016787">
    <property type="term" value="F:hydrolase activity"/>
    <property type="evidence" value="ECO:0007669"/>
    <property type="project" value="UniProtKB-KW"/>
</dbReference>
<dbReference type="PANTHER" id="PTHR13710">
    <property type="entry name" value="DNA HELICASE RECQ FAMILY MEMBER"/>
    <property type="match status" value="1"/>
</dbReference>
<proteinExistence type="inferred from homology"/>
<keyword evidence="3" id="KW-0378">Hydrolase</keyword>
<dbReference type="GO" id="GO:0000724">
    <property type="term" value="P:double-strand break repair via homologous recombination"/>
    <property type="evidence" value="ECO:0007669"/>
    <property type="project" value="TreeGrafter"/>
</dbReference>
<keyword evidence="11" id="KW-1185">Reference proteome</keyword>
<dbReference type="PROSITE" id="PS51194">
    <property type="entry name" value="HELICASE_CTER"/>
    <property type="match status" value="1"/>
</dbReference>
<dbReference type="GO" id="GO:0005524">
    <property type="term" value="F:ATP binding"/>
    <property type="evidence" value="ECO:0007669"/>
    <property type="project" value="UniProtKB-KW"/>
</dbReference>
<dbReference type="InterPro" id="IPR011545">
    <property type="entry name" value="DEAD/DEAH_box_helicase_dom"/>
</dbReference>
<feature type="domain" description="Helicase C-terminal" evidence="9">
    <location>
        <begin position="122"/>
        <end position="218"/>
    </location>
</feature>
<feature type="domain" description="Helicase ATP-binding" evidence="8">
    <location>
        <begin position="1"/>
        <end position="101"/>
    </location>
</feature>
<dbReference type="OMA" id="NITHEVR"/>
<evidence type="ECO:0000313" key="11">
    <source>
        <dbReference type="Proteomes" id="UP000054359"/>
    </source>
</evidence>
<dbReference type="Pfam" id="PF00271">
    <property type="entry name" value="Helicase_C"/>
    <property type="match status" value="1"/>
</dbReference>
<dbReference type="AlphaFoldDB" id="A0A087TXY6"/>
<evidence type="ECO:0000256" key="7">
    <source>
        <dbReference type="ARBA" id="ARBA00034808"/>
    </source>
</evidence>
<comment type="similarity">
    <text evidence="1">Belongs to the helicase family. RecQ subfamily.</text>
</comment>
<keyword evidence="2" id="KW-0547">Nucleotide-binding</keyword>